<comment type="similarity">
    <text evidence="1 4">Belongs to the UDP-glycosyltransferase family.</text>
</comment>
<accession>A0A0P0W4C4</accession>
<dbReference type="GO" id="GO:0035251">
    <property type="term" value="F:UDP-glucosyltransferase activity"/>
    <property type="evidence" value="ECO:0000318"/>
    <property type="project" value="GO_Central"/>
</dbReference>
<dbReference type="CDD" id="cd03784">
    <property type="entry name" value="GT1_Gtf-like"/>
    <property type="match status" value="1"/>
</dbReference>
<name>A0A0P0W4C4_ORYSJ</name>
<dbReference type="PANTHER" id="PTHR48049">
    <property type="entry name" value="GLYCOSYLTRANSFERASE"/>
    <property type="match status" value="1"/>
</dbReference>
<dbReference type="SMR" id="A0A0P0W4C4"/>
<proteinExistence type="evidence at protein level"/>
<reference evidence="6 7" key="2">
    <citation type="journal article" date="2013" name="Plant Cell Physiol.">
        <title>Rice Annotation Project Database (RAP-DB): an integrative and interactive database for rice genomics.</title>
        <authorList>
            <person name="Sakai H."/>
            <person name="Lee S.S."/>
            <person name="Tanaka T."/>
            <person name="Numa H."/>
            <person name="Kim J."/>
            <person name="Kawahara Y."/>
            <person name="Wakimoto H."/>
            <person name="Yang C.C."/>
            <person name="Iwamoto M."/>
            <person name="Abe T."/>
            <person name="Yamada Y."/>
            <person name="Muto A."/>
            <person name="Inokuchi H."/>
            <person name="Ikemura T."/>
            <person name="Matsumoto T."/>
            <person name="Sasaki T."/>
            <person name="Itoh T."/>
        </authorList>
    </citation>
    <scope>NUCLEOTIDE SEQUENCE [LARGE SCALE GENOMIC DNA]</scope>
    <source>
        <strain evidence="7">cv. Nipponbare</strain>
    </source>
</reference>
<evidence type="ECO:0007829" key="9">
    <source>
        <dbReference type="ProteomicsDB" id="A0A0P0W4C4"/>
    </source>
</evidence>
<dbReference type="FunFam" id="3.40.50.2000:FF:000088">
    <property type="entry name" value="Glycosyltransferase"/>
    <property type="match status" value="1"/>
</dbReference>
<dbReference type="Gramene" id="Os03t0804900-00">
    <property type="protein sequence ID" value="Os03t0804900-00"/>
    <property type="gene ID" value="Os03g0804900"/>
</dbReference>
<keyword evidence="7" id="KW-1185">Reference proteome</keyword>
<evidence type="ECO:0000313" key="6">
    <source>
        <dbReference type="EMBL" id="BAS86932.1"/>
    </source>
</evidence>
<protein>
    <recommendedName>
        <fullName evidence="5">Glycosyltransferase</fullName>
        <ecNumber evidence="5">2.4.1.-</ecNumber>
    </recommendedName>
</protein>
<dbReference type="OrthoDB" id="5835829at2759"/>
<dbReference type="PROSITE" id="PS00375">
    <property type="entry name" value="UDPGT"/>
    <property type="match status" value="1"/>
</dbReference>
<dbReference type="FunCoup" id="A0A0P0W4C4">
    <property type="interactions" value="10"/>
</dbReference>
<reference evidence="6 7" key="3">
    <citation type="journal article" date="2013" name="Rice">
        <title>Improvement of the Oryza sativa Nipponbare reference genome using next generation sequence and optical map data.</title>
        <authorList>
            <person name="Kawahara Y."/>
            <person name="de la Bastide M."/>
            <person name="Hamilton J.P."/>
            <person name="Kanamori H."/>
            <person name="McCombie W.R."/>
            <person name="Ouyang S."/>
            <person name="Schwartz D.C."/>
            <person name="Tanaka T."/>
            <person name="Wu J."/>
            <person name="Zhou S."/>
            <person name="Childs K.L."/>
            <person name="Davidson R.M."/>
            <person name="Lin H."/>
            <person name="Quesada-Ocampo L."/>
            <person name="Vaillancourt B."/>
            <person name="Sakai H."/>
            <person name="Lee S.S."/>
            <person name="Kim J."/>
            <person name="Numa H."/>
            <person name="Itoh T."/>
            <person name="Buell C.R."/>
            <person name="Matsumoto T."/>
        </authorList>
    </citation>
    <scope>NUCLEOTIDE SEQUENCE [LARGE SCALE GENOMIC DNA]</scope>
    <source>
        <strain evidence="7">cv. Nipponbare</strain>
    </source>
</reference>
<dbReference type="PANTHER" id="PTHR48049:SF88">
    <property type="entry name" value="GLYCOSYLTRANSFERASE"/>
    <property type="match status" value="1"/>
</dbReference>
<evidence type="ECO:0000256" key="3">
    <source>
        <dbReference type="ARBA" id="ARBA00022679"/>
    </source>
</evidence>
<dbReference type="InterPro" id="IPR035595">
    <property type="entry name" value="UDP_glycos_trans_CS"/>
</dbReference>
<evidence type="ECO:0000256" key="5">
    <source>
        <dbReference type="RuleBase" id="RU362057"/>
    </source>
</evidence>
<dbReference type="SUPFAM" id="SSF53756">
    <property type="entry name" value="UDP-Glycosyltransferase/glycogen phosphorylase"/>
    <property type="match status" value="1"/>
</dbReference>
<dbReference type="Pfam" id="PF00201">
    <property type="entry name" value="UDPGT"/>
    <property type="match status" value="1"/>
</dbReference>
<dbReference type="EMBL" id="AP014959">
    <property type="protein sequence ID" value="BAS86932.1"/>
    <property type="molecule type" value="Genomic_DNA"/>
</dbReference>
<evidence type="ECO:0000256" key="2">
    <source>
        <dbReference type="ARBA" id="ARBA00022676"/>
    </source>
</evidence>
<keyword evidence="8 9" id="KW-1267">Proteomics identification</keyword>
<dbReference type="eggNOG" id="KOG1192">
    <property type="taxonomic scope" value="Eukaryota"/>
</dbReference>
<sequence>MTRDKAESSLKLWTPTTHTDTRCYLAIGEPVCSSCSGRDAAVAPAGTMGDGGGGGLDVVVFPWLAFGHMIPYLELSKRLAARGHDVTFVSTPRNVSRLPPVPAGLSARLRFVSLPMPPVDGLPEGAESTADVPPGNDELIKKACDGLAAPFAAFMADLVAAGGRKPDWIIIDFAYHWLPPIAAEHNVPCAVFLIVQAAAIAFLGPRWANAAHPRAPLDFTAPPRWFPPPSAMAYRRNEARWVVGAFRPNASGVSDIERMWRTIESCRFTIYRSCDEVEPGVLALLIDLFRRPAVPAGILLTPPPDLAAADDDDVDGGSSADRAETLRWLDEQPTKSVIYVALGSEAPVTAKNLQELALGLELAGVRFLWALRKPAAGTLSHASAADADELLPDGFEERTRGRGVVWTGWVPQVEVLAHAAVGAFLTHCGWGSTIESLVFGHPLVMLPFVVDQGLVARAMAERGVGVEVAREDDDEGSFGRHDVAAAVRRVMVEDERKVFGENARKMKEAVGDQRRQEQYFDELVERLHTGGGEINDEKYC</sequence>
<reference evidence="7" key="1">
    <citation type="journal article" date="2005" name="Nature">
        <title>The map-based sequence of the rice genome.</title>
        <authorList>
            <consortium name="International rice genome sequencing project (IRGSP)"/>
            <person name="Matsumoto T."/>
            <person name="Wu J."/>
            <person name="Kanamori H."/>
            <person name="Katayose Y."/>
            <person name="Fujisawa M."/>
            <person name="Namiki N."/>
            <person name="Mizuno H."/>
            <person name="Yamamoto K."/>
            <person name="Antonio B.A."/>
            <person name="Baba T."/>
            <person name="Sakata K."/>
            <person name="Nagamura Y."/>
            <person name="Aoki H."/>
            <person name="Arikawa K."/>
            <person name="Arita K."/>
            <person name="Bito T."/>
            <person name="Chiden Y."/>
            <person name="Fujitsuka N."/>
            <person name="Fukunaka R."/>
            <person name="Hamada M."/>
            <person name="Harada C."/>
            <person name="Hayashi A."/>
            <person name="Hijishita S."/>
            <person name="Honda M."/>
            <person name="Hosokawa S."/>
            <person name="Ichikawa Y."/>
            <person name="Idonuma A."/>
            <person name="Iijima M."/>
            <person name="Ikeda M."/>
            <person name="Ikeno M."/>
            <person name="Ito K."/>
            <person name="Ito S."/>
            <person name="Ito T."/>
            <person name="Ito Y."/>
            <person name="Ito Y."/>
            <person name="Iwabuchi A."/>
            <person name="Kamiya K."/>
            <person name="Karasawa W."/>
            <person name="Kurita K."/>
            <person name="Katagiri S."/>
            <person name="Kikuta A."/>
            <person name="Kobayashi H."/>
            <person name="Kobayashi N."/>
            <person name="Machita K."/>
            <person name="Maehara T."/>
            <person name="Masukawa M."/>
            <person name="Mizubayashi T."/>
            <person name="Mukai Y."/>
            <person name="Nagasaki H."/>
            <person name="Nagata Y."/>
            <person name="Naito S."/>
            <person name="Nakashima M."/>
            <person name="Nakama Y."/>
            <person name="Nakamichi Y."/>
            <person name="Nakamura M."/>
            <person name="Meguro A."/>
            <person name="Negishi M."/>
            <person name="Ohta I."/>
            <person name="Ohta T."/>
            <person name="Okamoto M."/>
            <person name="Ono N."/>
            <person name="Saji S."/>
            <person name="Sakaguchi M."/>
            <person name="Sakai K."/>
            <person name="Shibata M."/>
            <person name="Shimokawa T."/>
            <person name="Song J."/>
            <person name="Takazaki Y."/>
            <person name="Terasawa K."/>
            <person name="Tsugane M."/>
            <person name="Tsuji K."/>
            <person name="Ueda S."/>
            <person name="Waki K."/>
            <person name="Yamagata H."/>
            <person name="Yamamoto M."/>
            <person name="Yamamoto S."/>
            <person name="Yamane H."/>
            <person name="Yoshiki S."/>
            <person name="Yoshihara R."/>
            <person name="Yukawa K."/>
            <person name="Zhong H."/>
            <person name="Yano M."/>
            <person name="Yuan Q."/>
            <person name="Ouyang S."/>
            <person name="Liu J."/>
            <person name="Jones K.M."/>
            <person name="Gansberger K."/>
            <person name="Moffat K."/>
            <person name="Hill J."/>
            <person name="Bera J."/>
            <person name="Fadrosh D."/>
            <person name="Jin S."/>
            <person name="Johri S."/>
            <person name="Kim M."/>
            <person name="Overton L."/>
            <person name="Reardon M."/>
            <person name="Tsitrin T."/>
            <person name="Vuong H."/>
            <person name="Weaver B."/>
            <person name="Ciecko A."/>
            <person name="Tallon L."/>
            <person name="Jackson J."/>
            <person name="Pai G."/>
            <person name="Aken S.V."/>
            <person name="Utterback T."/>
            <person name="Reidmuller S."/>
            <person name="Feldblyum T."/>
            <person name="Hsiao J."/>
            <person name="Zismann V."/>
            <person name="Iobst S."/>
            <person name="de Vazeille A.R."/>
            <person name="Buell C.R."/>
            <person name="Ying K."/>
            <person name="Li Y."/>
            <person name="Lu T."/>
            <person name="Huang Y."/>
            <person name="Zhao Q."/>
            <person name="Feng Q."/>
            <person name="Zhang L."/>
            <person name="Zhu J."/>
            <person name="Weng Q."/>
            <person name="Mu J."/>
            <person name="Lu Y."/>
            <person name="Fan D."/>
            <person name="Liu Y."/>
            <person name="Guan J."/>
            <person name="Zhang Y."/>
            <person name="Yu S."/>
            <person name="Liu X."/>
            <person name="Zhang Y."/>
            <person name="Hong G."/>
            <person name="Han B."/>
            <person name="Choisne N."/>
            <person name="Demange N."/>
            <person name="Orjeda G."/>
            <person name="Samain S."/>
            <person name="Cattolico L."/>
            <person name="Pelletier E."/>
            <person name="Couloux A."/>
            <person name="Segurens B."/>
            <person name="Wincker P."/>
            <person name="D'Hont A."/>
            <person name="Scarpelli C."/>
            <person name="Weissenbach J."/>
            <person name="Salanoubat M."/>
            <person name="Quetier F."/>
            <person name="Yu Y."/>
            <person name="Kim H.R."/>
            <person name="Rambo T."/>
            <person name="Currie J."/>
            <person name="Collura K."/>
            <person name="Luo M."/>
            <person name="Yang T."/>
            <person name="Ammiraju J.S.S."/>
            <person name="Engler F."/>
            <person name="Soderlund C."/>
            <person name="Wing R.A."/>
            <person name="Palmer L.E."/>
            <person name="de la Bastide M."/>
            <person name="Spiegel L."/>
            <person name="Nascimento L."/>
            <person name="Zutavern T."/>
            <person name="O'Shaughnessy A."/>
            <person name="Dike S."/>
            <person name="Dedhia N."/>
            <person name="Preston R."/>
            <person name="Balija V."/>
            <person name="McCombie W.R."/>
            <person name="Chow T."/>
            <person name="Chen H."/>
            <person name="Chung M."/>
            <person name="Chen C."/>
            <person name="Shaw J."/>
            <person name="Wu H."/>
            <person name="Hsiao K."/>
            <person name="Chao Y."/>
            <person name="Chu M."/>
            <person name="Cheng C."/>
            <person name="Hour A."/>
            <person name="Lee P."/>
            <person name="Lin S."/>
            <person name="Lin Y."/>
            <person name="Liou J."/>
            <person name="Liu S."/>
            <person name="Hsing Y."/>
            <person name="Raghuvanshi S."/>
            <person name="Mohanty A."/>
            <person name="Bharti A.K."/>
            <person name="Gaur A."/>
            <person name="Gupta V."/>
            <person name="Kumar D."/>
            <person name="Ravi V."/>
            <person name="Vij S."/>
            <person name="Kapur A."/>
            <person name="Khurana P."/>
            <person name="Khurana P."/>
            <person name="Khurana J.P."/>
            <person name="Tyagi A.K."/>
            <person name="Gaikwad K."/>
            <person name="Singh A."/>
            <person name="Dalal V."/>
            <person name="Srivastava S."/>
            <person name="Dixit A."/>
            <person name="Pal A.K."/>
            <person name="Ghazi I.A."/>
            <person name="Yadav M."/>
            <person name="Pandit A."/>
            <person name="Bhargava A."/>
            <person name="Sureshbabu K."/>
            <person name="Batra K."/>
            <person name="Sharma T.R."/>
            <person name="Mohapatra T."/>
            <person name="Singh N.K."/>
            <person name="Messing J."/>
            <person name="Nelson A.B."/>
            <person name="Fuks G."/>
            <person name="Kavchok S."/>
            <person name="Keizer G."/>
            <person name="Linton E."/>
            <person name="Llaca V."/>
            <person name="Song R."/>
            <person name="Tanyolac B."/>
            <person name="Young S."/>
            <person name="Ho-Il K."/>
            <person name="Hahn J.H."/>
            <person name="Sangsakoo G."/>
            <person name="Vanavichit A."/>
            <person name="de Mattos Luiz.A.T."/>
            <person name="Zimmer P.D."/>
            <person name="Malone G."/>
            <person name="Dellagostin O."/>
            <person name="de Oliveira A.C."/>
            <person name="Bevan M."/>
            <person name="Bancroft I."/>
            <person name="Minx P."/>
            <person name="Cordum H."/>
            <person name="Wilson R."/>
            <person name="Cheng Z."/>
            <person name="Jin W."/>
            <person name="Jiang J."/>
            <person name="Leong S.A."/>
            <person name="Iwama H."/>
            <person name="Gojobori T."/>
            <person name="Itoh T."/>
            <person name="Niimura Y."/>
            <person name="Fujii Y."/>
            <person name="Habara T."/>
            <person name="Sakai H."/>
            <person name="Sato Y."/>
            <person name="Wilson G."/>
            <person name="Kumar K."/>
            <person name="McCouch S."/>
            <person name="Juretic N."/>
            <person name="Hoen D."/>
            <person name="Wright S."/>
            <person name="Bruskiewich R."/>
            <person name="Bureau T."/>
            <person name="Miyao A."/>
            <person name="Hirochika H."/>
            <person name="Nishikawa T."/>
            <person name="Kadowaki K."/>
            <person name="Sugiura M."/>
            <person name="Burr B."/>
            <person name="Sasaki T."/>
        </authorList>
    </citation>
    <scope>NUCLEOTIDE SEQUENCE [LARGE SCALE GENOMIC DNA]</scope>
    <source>
        <strain evidence="7">cv. Nipponbare</strain>
    </source>
</reference>
<evidence type="ECO:0000313" key="7">
    <source>
        <dbReference type="Proteomes" id="UP000059680"/>
    </source>
</evidence>
<keyword evidence="3 4" id="KW-0808">Transferase</keyword>
<dbReference type="KEGG" id="osa:4334491"/>
<dbReference type="Proteomes" id="UP000059680">
    <property type="component" value="Chromosome 3"/>
</dbReference>
<dbReference type="InterPro" id="IPR002213">
    <property type="entry name" value="UDP_glucos_trans"/>
</dbReference>
<dbReference type="InParanoid" id="A0A0P0W4C4"/>
<dbReference type="InterPro" id="IPR050481">
    <property type="entry name" value="UDP-glycosyltransf_plant"/>
</dbReference>
<dbReference type="Gene3D" id="3.40.50.2000">
    <property type="entry name" value="Glycogen Phosphorylase B"/>
    <property type="match status" value="2"/>
</dbReference>
<keyword evidence="2 4" id="KW-0328">Glycosyltransferase</keyword>
<evidence type="ECO:0000256" key="1">
    <source>
        <dbReference type="ARBA" id="ARBA00009995"/>
    </source>
</evidence>
<dbReference type="FunFam" id="3.40.50.2000:FF:000037">
    <property type="entry name" value="Glycosyltransferase"/>
    <property type="match status" value="1"/>
</dbReference>
<evidence type="ECO:0007829" key="8">
    <source>
        <dbReference type="PeptideAtlas" id="A0A0P0W4C4"/>
    </source>
</evidence>
<dbReference type="PaxDb" id="39947-A0A0P0W4C4"/>
<gene>
    <name evidence="6" type="ordered locus">Os03g0804900</name>
    <name evidence="6" type="ORF">OSNPB_030804900</name>
</gene>
<evidence type="ECO:0000256" key="4">
    <source>
        <dbReference type="RuleBase" id="RU003718"/>
    </source>
</evidence>
<dbReference type="EC" id="2.4.1.-" evidence="5"/>
<dbReference type="OMA" id="NEARWVV"/>
<organism evidence="6 7">
    <name type="scientific">Oryza sativa subsp. japonica</name>
    <name type="common">Rice</name>
    <dbReference type="NCBI Taxonomy" id="39947"/>
    <lineage>
        <taxon>Eukaryota</taxon>
        <taxon>Viridiplantae</taxon>
        <taxon>Streptophyta</taxon>
        <taxon>Embryophyta</taxon>
        <taxon>Tracheophyta</taxon>
        <taxon>Spermatophyta</taxon>
        <taxon>Magnoliopsida</taxon>
        <taxon>Liliopsida</taxon>
        <taxon>Poales</taxon>
        <taxon>Poaceae</taxon>
        <taxon>BOP clade</taxon>
        <taxon>Oryzoideae</taxon>
        <taxon>Oryzeae</taxon>
        <taxon>Oryzinae</taxon>
        <taxon>Oryza</taxon>
        <taxon>Oryza sativa</taxon>
    </lineage>
</organism>
<dbReference type="AlphaFoldDB" id="A0A0P0W4C4"/>